<evidence type="ECO:0000259" key="2">
    <source>
        <dbReference type="Pfam" id="PF00339"/>
    </source>
</evidence>
<organism evidence="3 4">
    <name type="scientific">Tieghemiomyces parasiticus</name>
    <dbReference type="NCBI Taxonomy" id="78921"/>
    <lineage>
        <taxon>Eukaryota</taxon>
        <taxon>Fungi</taxon>
        <taxon>Fungi incertae sedis</taxon>
        <taxon>Zoopagomycota</taxon>
        <taxon>Kickxellomycotina</taxon>
        <taxon>Dimargaritomycetes</taxon>
        <taxon>Dimargaritales</taxon>
        <taxon>Dimargaritaceae</taxon>
        <taxon>Tieghemiomyces</taxon>
    </lineage>
</organism>
<accession>A0A9W8A774</accession>
<protein>
    <recommendedName>
        <fullName evidence="2">Arrestin-like N-terminal domain-containing protein</fullName>
    </recommendedName>
</protein>
<dbReference type="EMBL" id="JANBPT010000259">
    <property type="protein sequence ID" value="KAJ1924684.1"/>
    <property type="molecule type" value="Genomic_DNA"/>
</dbReference>
<dbReference type="Gene3D" id="2.60.40.640">
    <property type="match status" value="1"/>
</dbReference>
<gene>
    <name evidence="3" type="ORF">IWQ60_005031</name>
</gene>
<dbReference type="AlphaFoldDB" id="A0A9W8A774"/>
<dbReference type="InterPro" id="IPR011021">
    <property type="entry name" value="Arrestin-like_N"/>
</dbReference>
<evidence type="ECO:0000313" key="4">
    <source>
        <dbReference type="Proteomes" id="UP001150569"/>
    </source>
</evidence>
<feature type="domain" description="Arrestin-like N-terminal" evidence="2">
    <location>
        <begin position="74"/>
        <end position="182"/>
    </location>
</feature>
<name>A0A9W8A774_9FUNG</name>
<feature type="region of interest" description="Disordered" evidence="1">
    <location>
        <begin position="385"/>
        <end position="426"/>
    </location>
</feature>
<dbReference type="PANTHER" id="PTHR11188">
    <property type="entry name" value="ARRESTIN DOMAIN CONTAINING PROTEIN"/>
    <property type="match status" value="1"/>
</dbReference>
<dbReference type="PANTHER" id="PTHR11188:SF17">
    <property type="entry name" value="FI21816P1"/>
    <property type="match status" value="1"/>
</dbReference>
<dbReference type="Proteomes" id="UP001150569">
    <property type="component" value="Unassembled WGS sequence"/>
</dbReference>
<sequence>MGKLFKTNFGYGGFSSTYFQERIPDNVRGGYESSADLLKLSNVRPSGSKPQLKIVLLQKPLFIQDTDLDRPACVLRGYLLLRLSEPTKFTEIALDFGGKLKTCWMDNSGEYSVPHAESRPIIEHRWTFLRSTNRAIRLDAGDHQYDFELVLPGALPETVHTHHLSVVYKLRAVARRPGFRLNLSDTEYVAIKRQPSTWSWTHLNSVSVTNIWNDLIQYEVFLPIRSCTDDESVDVSFKFLPMDPIAKVLSVRIFLKEYAKYQSPVSGRHKDWSHIISQTQSGGLLDQFDAAAAASVTDPASSGEVSLDMTLDIPTAYARLQYDTTTPSLEVSHKIKCVLQLRDRLMQVHTVCIAIPFVVCPKTMEGMHNLPAYDTLEQHTTRVYSAMPPPSYETAVSSPRRPTSSPRSSTGAVSPLRLPSNAITVA</sequence>
<dbReference type="OrthoDB" id="2333384at2759"/>
<dbReference type="Pfam" id="PF00339">
    <property type="entry name" value="Arrestin_N"/>
    <property type="match status" value="1"/>
</dbReference>
<feature type="compositionally biased region" description="Low complexity" evidence="1">
    <location>
        <begin position="397"/>
        <end position="410"/>
    </location>
</feature>
<evidence type="ECO:0000313" key="3">
    <source>
        <dbReference type="EMBL" id="KAJ1924684.1"/>
    </source>
</evidence>
<dbReference type="GO" id="GO:0005886">
    <property type="term" value="C:plasma membrane"/>
    <property type="evidence" value="ECO:0007669"/>
    <property type="project" value="TreeGrafter"/>
</dbReference>
<evidence type="ECO:0000256" key="1">
    <source>
        <dbReference type="SAM" id="MobiDB-lite"/>
    </source>
</evidence>
<dbReference type="GO" id="GO:0070086">
    <property type="term" value="P:ubiquitin-dependent endocytosis"/>
    <property type="evidence" value="ECO:0007669"/>
    <property type="project" value="TreeGrafter"/>
</dbReference>
<dbReference type="GO" id="GO:0005829">
    <property type="term" value="C:cytosol"/>
    <property type="evidence" value="ECO:0007669"/>
    <property type="project" value="TreeGrafter"/>
</dbReference>
<dbReference type="GO" id="GO:0030674">
    <property type="term" value="F:protein-macromolecule adaptor activity"/>
    <property type="evidence" value="ECO:0007669"/>
    <property type="project" value="TreeGrafter"/>
</dbReference>
<dbReference type="SUPFAM" id="SSF81296">
    <property type="entry name" value="E set domains"/>
    <property type="match status" value="1"/>
</dbReference>
<reference evidence="3" key="1">
    <citation type="submission" date="2022-07" db="EMBL/GenBank/DDBJ databases">
        <title>Phylogenomic reconstructions and comparative analyses of Kickxellomycotina fungi.</title>
        <authorList>
            <person name="Reynolds N.K."/>
            <person name="Stajich J.E."/>
            <person name="Barry K."/>
            <person name="Grigoriev I.V."/>
            <person name="Crous P."/>
            <person name="Smith M.E."/>
        </authorList>
    </citation>
    <scope>NUCLEOTIDE SEQUENCE</scope>
    <source>
        <strain evidence="3">RSA 861</strain>
    </source>
</reference>
<proteinExistence type="predicted"/>
<dbReference type="InterPro" id="IPR014756">
    <property type="entry name" value="Ig_E-set"/>
</dbReference>
<dbReference type="InterPro" id="IPR014752">
    <property type="entry name" value="Arrestin-like_C"/>
</dbReference>
<keyword evidence="4" id="KW-1185">Reference proteome</keyword>
<comment type="caution">
    <text evidence="3">The sequence shown here is derived from an EMBL/GenBank/DDBJ whole genome shotgun (WGS) entry which is preliminary data.</text>
</comment>
<dbReference type="GO" id="GO:0031625">
    <property type="term" value="F:ubiquitin protein ligase binding"/>
    <property type="evidence" value="ECO:0007669"/>
    <property type="project" value="TreeGrafter"/>
</dbReference>
<dbReference type="InterPro" id="IPR050357">
    <property type="entry name" value="Arrestin_domain-protein"/>
</dbReference>